<dbReference type="KEGG" id="acm:AciX9_2579"/>
<evidence type="ECO:0000313" key="2">
    <source>
        <dbReference type="Proteomes" id="UP000000343"/>
    </source>
</evidence>
<organism evidence="2">
    <name type="scientific">Granulicella tundricola (strain ATCC BAA-1859 / DSM 23138 / MP5ACTX9)</name>
    <dbReference type="NCBI Taxonomy" id="1198114"/>
    <lineage>
        <taxon>Bacteria</taxon>
        <taxon>Pseudomonadati</taxon>
        <taxon>Acidobacteriota</taxon>
        <taxon>Terriglobia</taxon>
        <taxon>Terriglobales</taxon>
        <taxon>Acidobacteriaceae</taxon>
        <taxon>Granulicella</taxon>
    </lineage>
</organism>
<dbReference type="AlphaFoldDB" id="E8WWE1"/>
<dbReference type="OrthoDB" id="9780929at2"/>
<gene>
    <name evidence="1" type="ordered locus">AciX9_2579</name>
</gene>
<accession>E8WWE1</accession>
<dbReference type="HOGENOM" id="CLU_066201_0_0_0"/>
<dbReference type="RefSeq" id="WP_013580920.1">
    <property type="nucleotide sequence ID" value="NC_015064.1"/>
</dbReference>
<proteinExistence type="predicted"/>
<name>E8WWE1_GRATM</name>
<dbReference type="InterPro" id="IPR014942">
    <property type="entry name" value="AbiEii"/>
</dbReference>
<dbReference type="eggNOG" id="COG2253">
    <property type="taxonomic scope" value="Bacteria"/>
</dbReference>
<sequence length="346" mass="38641">MSENFLQLSEKDKVAVLRTATSSSGRSGPLLEKDVWVVWALSTLFESPLGNHLVFKGGTALSKAYKAIRRFSEDVDLTYDIRALAPELVAKAPQGFDAIPPTRSQEKKWSDEIRKELLPAWLRDHAHPIVEAAMAGLSGVRSRVTDGCIFIDYEPLIAPSRYALPSVMLEFGARSTGEPSSVRPVQCDMQDFIQDVSFPLANPRVMEIERIFWEKATAAHVYCVQGEAGLSQRFSRHFHDLTRLHQEGYLPSAIAAREVAEAVAVHKNAFFAEKDANGNRIDYLEVVRGGITLVPTGNAYDALRVDYRRMVQEGLFVEEPESFEQTMTNCALIQEELNLSPRDPNS</sequence>
<dbReference type="EMBL" id="CP002480">
    <property type="protein sequence ID" value="ADW69605.1"/>
    <property type="molecule type" value="Genomic_DNA"/>
</dbReference>
<evidence type="ECO:0000313" key="1">
    <source>
        <dbReference type="EMBL" id="ADW69605.1"/>
    </source>
</evidence>
<dbReference type="PaxDb" id="1198114-AciX9_2579"/>
<dbReference type="Gene3D" id="3.10.450.620">
    <property type="entry name" value="JHP933, nucleotidyltransferase-like core domain"/>
    <property type="match status" value="1"/>
</dbReference>
<dbReference type="Pfam" id="PF08843">
    <property type="entry name" value="AbiEii"/>
    <property type="match status" value="1"/>
</dbReference>
<dbReference type="STRING" id="1198114.AciX9_2579"/>
<keyword evidence="2" id="KW-1185">Reference proteome</keyword>
<dbReference type="Proteomes" id="UP000000343">
    <property type="component" value="Chromosome"/>
</dbReference>
<evidence type="ECO:0008006" key="3">
    <source>
        <dbReference type="Google" id="ProtNLM"/>
    </source>
</evidence>
<reference evidence="2" key="1">
    <citation type="submission" date="2011-01" db="EMBL/GenBank/DDBJ databases">
        <title>Complete sequence of chromosome of Acidobacterium sp. MP5ACTX9.</title>
        <authorList>
            <consortium name="US DOE Joint Genome Institute"/>
            <person name="Lucas S."/>
            <person name="Copeland A."/>
            <person name="Lapidus A."/>
            <person name="Cheng J.-F."/>
            <person name="Goodwin L."/>
            <person name="Pitluck S."/>
            <person name="Teshima H."/>
            <person name="Detter J.C."/>
            <person name="Han C."/>
            <person name="Tapia R."/>
            <person name="Land M."/>
            <person name="Hauser L."/>
            <person name="Kyrpides N."/>
            <person name="Ivanova N."/>
            <person name="Ovchinnikova G."/>
            <person name="Pagani I."/>
            <person name="Rawat S.R."/>
            <person name="Mannisto M."/>
            <person name="Haggblom M.M."/>
            <person name="Woyke T."/>
        </authorList>
    </citation>
    <scope>NUCLEOTIDE SEQUENCE [LARGE SCALE GENOMIC DNA]</scope>
    <source>
        <strain evidence="2">MP5ACTX9</strain>
    </source>
</reference>
<protein>
    <recommendedName>
        <fullName evidence="3">Nucleotidyl transferase AbiEii/AbiGii toxin family protein</fullName>
    </recommendedName>
</protein>